<sequence>MSGRGGGRGDRGGGRGGGGGYRGDRGGGGGFRGDRGGGRGGGGGYRGDSGGGGRGGGGGYRGDGGGRGGGGQGGYRKQDKPVVVYKDPTKQPNEPPPPADAQTLAIETAYMDKSKSLSGAMASTSLTKQMPNRPGFGTLGKKITVYANYFKVIAPANLSLTRYNVEVAPATTGRKLARIFQLLLEQPEFTGLATEWKSMIISPRVLDIPDGFTVQIPYLAEGQDEPLERAITYTVRVITPLTFSVSDLCSYLASPNPGPTYAQKAEIIQVMNAVFGSHPQSRSAVTSIGQNRHFSIDRSQANAHNIRSLGGGLESLRGYFLSVRPGTGGLLLNVNVTNGVFIEPVRLDVLFAKFGTGNKKSLNSKLRYLRVEQTHLPTKKNKKGEVIPKIKSITGLAYPRDGSKLDHPPKVEFDGAGPKNVSFWISDDGPPTGADAKPPGKGKKVGGPQAGPKLPTNQLITVHKYFQIKYPGLQLNERLPVVNVGSKENPSYLPAEVCLVLPGQTIGRRLSPIQTSEMIKFACRQPWENANSVTSDGRAMLGLNANSNSISGSLGLQVGSSLVTVNARVLPPPQVKYKDPRGQTINVNINKGRWNMANVRFQKAAPIGTWTYMIIKSDRRCPKVDDDQIKATVDDFKDFLRRSGIDPSGFLGNYRPSSVDLRDGEEGANEAKIKIKFRELYELKDRPNFVLVILPYEDNPIYGSIKRIADTKAGIHTICVVSTKFAKGGRGQDQYFGNISLKFNMKAGGINHTVEPAKLGVISEGKTMVVGLDVTHPSPGSRETAPSVAGIVASVDKWLGQWPSDFSIQASRQEMVSGLESLMMSRLDIWQKINKQLPENIIIYRDGVSEGQYQLVLDDELPLIRNACRQKYPATATKQGFPRISIIVCGKRHHTRFYPNAIGNADDTSNCEAGTVVDRGVTEARNWDFYLQSHSCIQGSARSAHYYVILDEIFRYLKQKPGQTAADALEELTHNMSHLFGRATRSVSLCPPAFYADLLCTRMRIYLAEHFEPSDNQAPGAVTTAATTPIIPVSMKDSMFYI</sequence>
<dbReference type="PROSITE" id="PS50822">
    <property type="entry name" value="PIWI"/>
    <property type="match status" value="1"/>
</dbReference>
<feature type="region of interest" description="Disordered" evidence="1">
    <location>
        <begin position="1"/>
        <end position="78"/>
    </location>
</feature>
<feature type="compositionally biased region" description="Gly residues" evidence="1">
    <location>
        <begin position="38"/>
        <end position="74"/>
    </location>
</feature>
<evidence type="ECO:0000313" key="3">
    <source>
        <dbReference type="EMBL" id="EKD20487.1"/>
    </source>
</evidence>
<feature type="compositionally biased region" description="Low complexity" evidence="1">
    <location>
        <begin position="427"/>
        <end position="439"/>
    </location>
</feature>
<dbReference type="CDD" id="cd02846">
    <property type="entry name" value="PAZ_argonaute_like"/>
    <property type="match status" value="1"/>
</dbReference>
<dbReference type="InterPro" id="IPR032472">
    <property type="entry name" value="ArgoL2"/>
</dbReference>
<dbReference type="CDD" id="cd04657">
    <property type="entry name" value="Piwi_ago-like"/>
    <property type="match status" value="1"/>
</dbReference>
<dbReference type="Gene3D" id="3.30.420.10">
    <property type="entry name" value="Ribonuclease H-like superfamily/Ribonuclease H"/>
    <property type="match status" value="1"/>
</dbReference>
<accession>K1X5T1</accession>
<feature type="region of interest" description="Disordered" evidence="1">
    <location>
        <begin position="424"/>
        <end position="454"/>
    </location>
</feature>
<dbReference type="InterPro" id="IPR014811">
    <property type="entry name" value="ArgoL1"/>
</dbReference>
<dbReference type="InterPro" id="IPR036397">
    <property type="entry name" value="RNaseH_sf"/>
</dbReference>
<proteinExistence type="predicted"/>
<dbReference type="HOGENOM" id="CLU_004544_4_1_1"/>
<dbReference type="SUPFAM" id="SSF101690">
    <property type="entry name" value="PAZ domain"/>
    <property type="match status" value="1"/>
</dbReference>
<dbReference type="Pfam" id="PF08699">
    <property type="entry name" value="ArgoL1"/>
    <property type="match status" value="1"/>
</dbReference>
<keyword evidence="4" id="KW-1185">Reference proteome</keyword>
<dbReference type="Pfam" id="PF16486">
    <property type="entry name" value="ArgoN"/>
    <property type="match status" value="1"/>
</dbReference>
<dbReference type="PANTHER" id="PTHR22891">
    <property type="entry name" value="EUKARYOTIC TRANSLATION INITIATION FACTOR 2C"/>
    <property type="match status" value="1"/>
</dbReference>
<dbReference type="STRING" id="1072389.K1X5T1"/>
<dbReference type="InterPro" id="IPR045246">
    <property type="entry name" value="Piwi_ago-like"/>
</dbReference>
<dbReference type="OrthoDB" id="10252740at2759"/>
<dbReference type="Pfam" id="PF02171">
    <property type="entry name" value="Piwi"/>
    <property type="match status" value="1"/>
</dbReference>
<evidence type="ECO:0000313" key="4">
    <source>
        <dbReference type="Proteomes" id="UP000006753"/>
    </source>
</evidence>
<evidence type="ECO:0000259" key="2">
    <source>
        <dbReference type="PROSITE" id="PS50822"/>
    </source>
</evidence>
<dbReference type="OMA" id="RVRITHI"/>
<reference evidence="3 4" key="1">
    <citation type="journal article" date="2012" name="BMC Genomics">
        <title>Sequencing the genome of Marssonina brunnea reveals fungus-poplar co-evolution.</title>
        <authorList>
            <person name="Zhu S."/>
            <person name="Cao Y.-Z."/>
            <person name="Jiang C."/>
            <person name="Tan B.-Y."/>
            <person name="Wang Z."/>
            <person name="Feng S."/>
            <person name="Zhang L."/>
            <person name="Su X.-H."/>
            <person name="Brejova B."/>
            <person name="Vinar T."/>
            <person name="Xu M."/>
            <person name="Wang M.-X."/>
            <person name="Zhang S.-G."/>
            <person name="Huang M.-R."/>
            <person name="Wu R."/>
            <person name="Zhou Y."/>
        </authorList>
    </citation>
    <scope>NUCLEOTIDE SEQUENCE [LARGE SCALE GENOMIC DNA]</scope>
    <source>
        <strain evidence="3 4">MB_m1</strain>
    </source>
</reference>
<dbReference type="GeneID" id="18757104"/>
<gene>
    <name evidence="3" type="ORF">MBM_01169</name>
</gene>
<dbReference type="InterPro" id="IPR032474">
    <property type="entry name" value="Argonaute_N"/>
</dbReference>
<dbReference type="Gene3D" id="3.40.50.2300">
    <property type="match status" value="1"/>
</dbReference>
<dbReference type="eggNOG" id="KOG1041">
    <property type="taxonomic scope" value="Eukaryota"/>
</dbReference>
<dbReference type="SMART" id="SM00950">
    <property type="entry name" value="Piwi"/>
    <property type="match status" value="1"/>
</dbReference>
<dbReference type="Proteomes" id="UP000006753">
    <property type="component" value="Unassembled WGS sequence"/>
</dbReference>
<evidence type="ECO:0000256" key="1">
    <source>
        <dbReference type="SAM" id="MobiDB-lite"/>
    </source>
</evidence>
<dbReference type="SMART" id="SM01163">
    <property type="entry name" value="DUF1785"/>
    <property type="match status" value="1"/>
</dbReference>
<dbReference type="KEGG" id="mbe:MBM_01169"/>
<dbReference type="SUPFAM" id="SSF53098">
    <property type="entry name" value="Ribonuclease H-like"/>
    <property type="match status" value="1"/>
</dbReference>
<feature type="domain" description="Piwi" evidence="2">
    <location>
        <begin position="689"/>
        <end position="1008"/>
    </location>
</feature>
<dbReference type="Pfam" id="PF16488">
    <property type="entry name" value="ArgoL2"/>
    <property type="match status" value="1"/>
</dbReference>
<dbReference type="Gene3D" id="2.170.260.10">
    <property type="entry name" value="paz domain"/>
    <property type="match status" value="1"/>
</dbReference>
<name>K1X5T1_MARBU</name>
<dbReference type="EMBL" id="JH921429">
    <property type="protein sequence ID" value="EKD20487.1"/>
    <property type="molecule type" value="Genomic_DNA"/>
</dbReference>
<dbReference type="InterPro" id="IPR003165">
    <property type="entry name" value="Piwi"/>
</dbReference>
<dbReference type="AlphaFoldDB" id="K1X5T1"/>
<dbReference type="InterPro" id="IPR036085">
    <property type="entry name" value="PAZ_dom_sf"/>
</dbReference>
<dbReference type="InParanoid" id="K1X5T1"/>
<organism evidence="3 4">
    <name type="scientific">Marssonina brunnea f. sp. multigermtubi (strain MB_m1)</name>
    <name type="common">Marssonina leaf spot fungus</name>
    <dbReference type="NCBI Taxonomy" id="1072389"/>
    <lineage>
        <taxon>Eukaryota</taxon>
        <taxon>Fungi</taxon>
        <taxon>Dikarya</taxon>
        <taxon>Ascomycota</taxon>
        <taxon>Pezizomycotina</taxon>
        <taxon>Leotiomycetes</taxon>
        <taxon>Helotiales</taxon>
        <taxon>Drepanopezizaceae</taxon>
        <taxon>Drepanopeziza</taxon>
    </lineage>
</organism>
<protein>
    <submittedName>
        <fullName evidence="3">QDE2 protein</fullName>
    </submittedName>
</protein>
<dbReference type="InterPro" id="IPR012337">
    <property type="entry name" value="RNaseH-like_sf"/>
</dbReference>
<dbReference type="GO" id="GO:0003676">
    <property type="term" value="F:nucleic acid binding"/>
    <property type="evidence" value="ECO:0007669"/>
    <property type="project" value="InterPro"/>
</dbReference>
<feature type="compositionally biased region" description="Gly residues" evidence="1">
    <location>
        <begin position="14"/>
        <end position="31"/>
    </location>
</feature>